<sequence>MLEAYCRNSCRFLGDHGHFKGHEKSSPGRKRGQLGERKVFTLQSLVRIMKNGWEGKPKLIAADSNYLNTAQVIGDFKCRLKEKKKWNKCRKEGPGASRAESRDLMTSRSTSRTT</sequence>
<feature type="compositionally biased region" description="Basic and acidic residues" evidence="1">
    <location>
        <begin position="89"/>
        <end position="105"/>
    </location>
</feature>
<gene>
    <name evidence="2" type="ORF">OUZ56_009327</name>
</gene>
<comment type="caution">
    <text evidence="2">The sequence shown here is derived from an EMBL/GenBank/DDBJ whole genome shotgun (WGS) entry which is preliminary data.</text>
</comment>
<feature type="compositionally biased region" description="Basic and acidic residues" evidence="1">
    <location>
        <begin position="15"/>
        <end position="26"/>
    </location>
</feature>
<feature type="region of interest" description="Disordered" evidence="1">
    <location>
        <begin position="15"/>
        <end position="35"/>
    </location>
</feature>
<dbReference type="Proteomes" id="UP001234178">
    <property type="component" value="Unassembled WGS sequence"/>
</dbReference>
<reference evidence="2 3" key="1">
    <citation type="journal article" date="2023" name="Nucleic Acids Res.">
        <title>The hologenome of Daphnia magna reveals possible DNA methylation and microbiome-mediated evolution of the host genome.</title>
        <authorList>
            <person name="Chaturvedi A."/>
            <person name="Li X."/>
            <person name="Dhandapani V."/>
            <person name="Marshall H."/>
            <person name="Kissane S."/>
            <person name="Cuenca-Cambronero M."/>
            <person name="Asole G."/>
            <person name="Calvet F."/>
            <person name="Ruiz-Romero M."/>
            <person name="Marangio P."/>
            <person name="Guigo R."/>
            <person name="Rago D."/>
            <person name="Mirbahai L."/>
            <person name="Eastwood N."/>
            <person name="Colbourne J.K."/>
            <person name="Zhou J."/>
            <person name="Mallon E."/>
            <person name="Orsini L."/>
        </authorList>
    </citation>
    <scope>NUCLEOTIDE SEQUENCE [LARGE SCALE GENOMIC DNA]</scope>
    <source>
        <strain evidence="2">LRV0_1</strain>
    </source>
</reference>
<organism evidence="2 3">
    <name type="scientific">Daphnia magna</name>
    <dbReference type="NCBI Taxonomy" id="35525"/>
    <lineage>
        <taxon>Eukaryota</taxon>
        <taxon>Metazoa</taxon>
        <taxon>Ecdysozoa</taxon>
        <taxon>Arthropoda</taxon>
        <taxon>Crustacea</taxon>
        <taxon>Branchiopoda</taxon>
        <taxon>Diplostraca</taxon>
        <taxon>Cladocera</taxon>
        <taxon>Anomopoda</taxon>
        <taxon>Daphniidae</taxon>
        <taxon>Daphnia</taxon>
    </lineage>
</organism>
<feature type="region of interest" description="Disordered" evidence="1">
    <location>
        <begin position="89"/>
        <end position="114"/>
    </location>
</feature>
<keyword evidence="3" id="KW-1185">Reference proteome</keyword>
<dbReference type="EMBL" id="JAOYFB010000037">
    <property type="protein sequence ID" value="KAK4023935.1"/>
    <property type="molecule type" value="Genomic_DNA"/>
</dbReference>
<proteinExistence type="predicted"/>
<accession>A0ABR0AFW9</accession>
<protein>
    <submittedName>
        <fullName evidence="2">Uncharacterized protein</fullName>
    </submittedName>
</protein>
<evidence type="ECO:0000313" key="3">
    <source>
        <dbReference type="Proteomes" id="UP001234178"/>
    </source>
</evidence>
<name>A0ABR0AFW9_9CRUS</name>
<evidence type="ECO:0000313" key="2">
    <source>
        <dbReference type="EMBL" id="KAK4023935.1"/>
    </source>
</evidence>
<evidence type="ECO:0000256" key="1">
    <source>
        <dbReference type="SAM" id="MobiDB-lite"/>
    </source>
</evidence>